<dbReference type="AlphaFoldDB" id="A0A5B7GY12"/>
<feature type="compositionally biased region" description="Polar residues" evidence="1">
    <location>
        <begin position="77"/>
        <end position="92"/>
    </location>
</feature>
<accession>A0A5B7GY12</accession>
<comment type="caution">
    <text evidence="2">The sequence shown here is derived from an EMBL/GenBank/DDBJ whole genome shotgun (WGS) entry which is preliminary data.</text>
</comment>
<dbReference type="EMBL" id="VSRR010023117">
    <property type="protein sequence ID" value="MPC65251.1"/>
    <property type="molecule type" value="Genomic_DNA"/>
</dbReference>
<evidence type="ECO:0000256" key="1">
    <source>
        <dbReference type="SAM" id="MobiDB-lite"/>
    </source>
</evidence>
<sequence length="92" mass="10100">MCDDCVTAAVKFASLSRGPAFLARHRRAAKSFHFKAKTPHECELAVFLFNVVVISVKIIFSYEARPSGCSPPEAWSPATTTPTRHSFCNSVP</sequence>
<name>A0A5B7GY12_PORTR</name>
<keyword evidence="3" id="KW-1185">Reference proteome</keyword>
<proteinExistence type="predicted"/>
<organism evidence="2 3">
    <name type="scientific">Portunus trituberculatus</name>
    <name type="common">Swimming crab</name>
    <name type="synonym">Neptunus trituberculatus</name>
    <dbReference type="NCBI Taxonomy" id="210409"/>
    <lineage>
        <taxon>Eukaryota</taxon>
        <taxon>Metazoa</taxon>
        <taxon>Ecdysozoa</taxon>
        <taxon>Arthropoda</taxon>
        <taxon>Crustacea</taxon>
        <taxon>Multicrustacea</taxon>
        <taxon>Malacostraca</taxon>
        <taxon>Eumalacostraca</taxon>
        <taxon>Eucarida</taxon>
        <taxon>Decapoda</taxon>
        <taxon>Pleocyemata</taxon>
        <taxon>Brachyura</taxon>
        <taxon>Eubrachyura</taxon>
        <taxon>Portunoidea</taxon>
        <taxon>Portunidae</taxon>
        <taxon>Portuninae</taxon>
        <taxon>Portunus</taxon>
    </lineage>
</organism>
<dbReference type="Proteomes" id="UP000324222">
    <property type="component" value="Unassembled WGS sequence"/>
</dbReference>
<feature type="region of interest" description="Disordered" evidence="1">
    <location>
        <begin position="66"/>
        <end position="92"/>
    </location>
</feature>
<gene>
    <name evidence="2" type="ORF">E2C01_059384</name>
</gene>
<evidence type="ECO:0000313" key="3">
    <source>
        <dbReference type="Proteomes" id="UP000324222"/>
    </source>
</evidence>
<evidence type="ECO:0000313" key="2">
    <source>
        <dbReference type="EMBL" id="MPC65251.1"/>
    </source>
</evidence>
<reference evidence="2 3" key="1">
    <citation type="submission" date="2019-05" db="EMBL/GenBank/DDBJ databases">
        <title>Another draft genome of Portunus trituberculatus and its Hox gene families provides insights of decapod evolution.</title>
        <authorList>
            <person name="Jeong J.-H."/>
            <person name="Song I."/>
            <person name="Kim S."/>
            <person name="Choi T."/>
            <person name="Kim D."/>
            <person name="Ryu S."/>
            <person name="Kim W."/>
        </authorList>
    </citation>
    <scope>NUCLEOTIDE SEQUENCE [LARGE SCALE GENOMIC DNA]</scope>
    <source>
        <tissue evidence="2">Muscle</tissue>
    </source>
</reference>
<protein>
    <submittedName>
        <fullName evidence="2">Uncharacterized protein</fullName>
    </submittedName>
</protein>